<comment type="caution">
    <text evidence="1">The sequence shown here is derived from an EMBL/GenBank/DDBJ whole genome shotgun (WGS) entry which is preliminary data.</text>
</comment>
<evidence type="ECO:0000313" key="2">
    <source>
        <dbReference type="Proteomes" id="UP001076464"/>
    </source>
</evidence>
<sequence length="232" mass="26207">MNTQESMMTVAQQPNQTASAVEALLRSLISTRKPRPVVTPRGRRARGFQPSYKQAFSKSSFPRFESLVEDDVLRVLEVAASVSRFVTQPYVVDLSDNGYRHDYTPDAEVTLQGSVALMEAKGDHWLTVESARTTLARNARRLKTLGIPFLLLLESDARPSGLQVELKLLLRERPACNPRRRGLDPTQWDPSGTVQPTGHQLRRWRDAQKECDALLDRVMRRDPDEVLARSNA</sequence>
<reference evidence="1" key="1">
    <citation type="submission" date="2022-08" db="EMBL/GenBank/DDBJ databases">
        <title>Genome sequencing of Pelomonas sp. UHG3.</title>
        <authorList>
            <person name="So Y."/>
        </authorList>
    </citation>
    <scope>NUCLEOTIDE SEQUENCE</scope>
    <source>
        <strain evidence="1">UHG3</strain>
    </source>
</reference>
<name>A0ACC6CBP5_9BURK</name>
<protein>
    <submittedName>
        <fullName evidence="1">Uncharacterized protein</fullName>
    </submittedName>
</protein>
<dbReference type="EMBL" id="JAPPUY010000003">
    <property type="protein sequence ID" value="MCY4745700.1"/>
    <property type="molecule type" value="Genomic_DNA"/>
</dbReference>
<organism evidence="1 2">
    <name type="scientific">Roseateles hydrophilus</name>
    <dbReference type="NCBI Taxonomy" id="2975054"/>
    <lineage>
        <taxon>Bacteria</taxon>
        <taxon>Pseudomonadati</taxon>
        <taxon>Pseudomonadota</taxon>
        <taxon>Betaproteobacteria</taxon>
        <taxon>Burkholderiales</taxon>
        <taxon>Sphaerotilaceae</taxon>
        <taxon>Roseateles</taxon>
    </lineage>
</organism>
<gene>
    <name evidence="1" type="ORF">NYO99_12020</name>
</gene>
<dbReference type="Proteomes" id="UP001076464">
    <property type="component" value="Unassembled WGS sequence"/>
</dbReference>
<accession>A0ACC6CBP5</accession>
<keyword evidence="2" id="KW-1185">Reference proteome</keyword>
<evidence type="ECO:0000313" key="1">
    <source>
        <dbReference type="EMBL" id="MCY4745700.1"/>
    </source>
</evidence>
<proteinExistence type="predicted"/>